<reference evidence="2 3" key="1">
    <citation type="journal article" date="2018" name="PLoS ONE">
        <title>The draft genome of Kipferlia bialata reveals reductive genome evolution in fornicate parasites.</title>
        <authorList>
            <person name="Tanifuji G."/>
            <person name="Takabayashi S."/>
            <person name="Kume K."/>
            <person name="Takagi M."/>
            <person name="Nakayama T."/>
            <person name="Kamikawa R."/>
            <person name="Inagaki Y."/>
            <person name="Hashimoto T."/>
        </authorList>
    </citation>
    <scope>NUCLEOTIDE SEQUENCE [LARGE SCALE GENOMIC DNA]</scope>
    <source>
        <strain evidence="2">NY0173</strain>
    </source>
</reference>
<dbReference type="AlphaFoldDB" id="A0A9K3D9R6"/>
<feature type="non-terminal residue" evidence="2">
    <location>
        <position position="56"/>
    </location>
</feature>
<protein>
    <submittedName>
        <fullName evidence="2">Uncharacterized protein</fullName>
    </submittedName>
</protein>
<evidence type="ECO:0000256" key="1">
    <source>
        <dbReference type="SAM" id="MobiDB-lite"/>
    </source>
</evidence>
<name>A0A9K3D9R6_9EUKA</name>
<organism evidence="2 3">
    <name type="scientific">Kipferlia bialata</name>
    <dbReference type="NCBI Taxonomy" id="797122"/>
    <lineage>
        <taxon>Eukaryota</taxon>
        <taxon>Metamonada</taxon>
        <taxon>Carpediemonas-like organisms</taxon>
        <taxon>Kipferlia</taxon>
    </lineage>
</organism>
<sequence>GDRAVISHTRPAGHDLVPGGPVRRKKLKKESSKSRLSRPKREGSRKELTTHRGLRK</sequence>
<proteinExistence type="predicted"/>
<evidence type="ECO:0000313" key="3">
    <source>
        <dbReference type="Proteomes" id="UP000265618"/>
    </source>
</evidence>
<comment type="caution">
    <text evidence="2">The sequence shown here is derived from an EMBL/GenBank/DDBJ whole genome shotgun (WGS) entry which is preliminary data.</text>
</comment>
<dbReference type="Proteomes" id="UP000265618">
    <property type="component" value="Unassembled WGS sequence"/>
</dbReference>
<feature type="region of interest" description="Disordered" evidence="1">
    <location>
        <begin position="1"/>
        <end position="56"/>
    </location>
</feature>
<feature type="compositionally biased region" description="Basic and acidic residues" evidence="1">
    <location>
        <begin position="29"/>
        <end position="50"/>
    </location>
</feature>
<dbReference type="EMBL" id="BDIP01007364">
    <property type="protein sequence ID" value="GIQ91232.1"/>
    <property type="molecule type" value="Genomic_DNA"/>
</dbReference>
<gene>
    <name evidence="2" type="ORF">KIPB_014392</name>
</gene>
<keyword evidence="3" id="KW-1185">Reference proteome</keyword>
<accession>A0A9K3D9R6</accession>
<evidence type="ECO:0000313" key="2">
    <source>
        <dbReference type="EMBL" id="GIQ91232.1"/>
    </source>
</evidence>